<sequence>MTTPRWTNTSDRYVTPGHGDAWANEAAARGRVGTQQLLAVETVRPDRHIRVALDLGDNDQVVVRRRLILEDGRPVERADSYYPAQLAAGTPLAESGKIRGGAIAVLAKLGHTPAASTDHITADKPTEADYELLQVDRQEPILVLYRLSRDANGTPVEYMITRAVARLSAGYTYQTQASV</sequence>
<dbReference type="InterPro" id="IPR050679">
    <property type="entry name" value="Bact_HTH_transcr_reg"/>
</dbReference>
<accession>A0ABW3YL39</accession>
<keyword evidence="3" id="KW-1185">Reference proteome</keyword>
<dbReference type="InterPro" id="IPR028978">
    <property type="entry name" value="Chorismate_lyase_/UTRA_dom_sf"/>
</dbReference>
<dbReference type="Gene3D" id="3.40.1410.10">
    <property type="entry name" value="Chorismate lyase-like"/>
    <property type="match status" value="1"/>
</dbReference>
<name>A0ABW3YL39_9ACTN</name>
<evidence type="ECO:0000313" key="2">
    <source>
        <dbReference type="EMBL" id="MFD1324227.1"/>
    </source>
</evidence>
<evidence type="ECO:0000259" key="1">
    <source>
        <dbReference type="SMART" id="SM00866"/>
    </source>
</evidence>
<gene>
    <name evidence="2" type="ORF">ACFQ4H_24385</name>
</gene>
<dbReference type="EMBL" id="JBHTMP010000044">
    <property type="protein sequence ID" value="MFD1324227.1"/>
    <property type="molecule type" value="Genomic_DNA"/>
</dbReference>
<dbReference type="RefSeq" id="WP_377574510.1">
    <property type="nucleotide sequence ID" value="NZ_JBHTMP010000044.1"/>
</dbReference>
<dbReference type="InterPro" id="IPR011663">
    <property type="entry name" value="UTRA"/>
</dbReference>
<organism evidence="2 3">
    <name type="scientific">Micromonospora sonneratiae</name>
    <dbReference type="NCBI Taxonomy" id="1184706"/>
    <lineage>
        <taxon>Bacteria</taxon>
        <taxon>Bacillati</taxon>
        <taxon>Actinomycetota</taxon>
        <taxon>Actinomycetes</taxon>
        <taxon>Micromonosporales</taxon>
        <taxon>Micromonosporaceae</taxon>
        <taxon>Micromonospora</taxon>
    </lineage>
</organism>
<dbReference type="Pfam" id="PF07702">
    <property type="entry name" value="UTRA"/>
    <property type="match status" value="1"/>
</dbReference>
<dbReference type="PANTHER" id="PTHR44846:SF17">
    <property type="entry name" value="GNTR-FAMILY TRANSCRIPTIONAL REGULATOR"/>
    <property type="match status" value="1"/>
</dbReference>
<dbReference type="Proteomes" id="UP001597260">
    <property type="component" value="Unassembled WGS sequence"/>
</dbReference>
<comment type="caution">
    <text evidence="2">The sequence shown here is derived from an EMBL/GenBank/DDBJ whole genome shotgun (WGS) entry which is preliminary data.</text>
</comment>
<reference evidence="3" key="1">
    <citation type="journal article" date="2019" name="Int. J. Syst. Evol. Microbiol.">
        <title>The Global Catalogue of Microorganisms (GCM) 10K type strain sequencing project: providing services to taxonomists for standard genome sequencing and annotation.</title>
        <authorList>
            <consortium name="The Broad Institute Genomics Platform"/>
            <consortium name="The Broad Institute Genome Sequencing Center for Infectious Disease"/>
            <person name="Wu L."/>
            <person name="Ma J."/>
        </authorList>
    </citation>
    <scope>NUCLEOTIDE SEQUENCE [LARGE SCALE GENOMIC DNA]</scope>
    <source>
        <strain evidence="3">JCM 31037</strain>
    </source>
</reference>
<evidence type="ECO:0000313" key="3">
    <source>
        <dbReference type="Proteomes" id="UP001597260"/>
    </source>
</evidence>
<dbReference type="SUPFAM" id="SSF64288">
    <property type="entry name" value="Chorismate lyase-like"/>
    <property type="match status" value="1"/>
</dbReference>
<protein>
    <submittedName>
        <fullName evidence="2">UTRA domain-containing protein</fullName>
    </submittedName>
</protein>
<dbReference type="PANTHER" id="PTHR44846">
    <property type="entry name" value="MANNOSYL-D-GLYCERATE TRANSPORT/METABOLISM SYSTEM REPRESSOR MNGR-RELATED"/>
    <property type="match status" value="1"/>
</dbReference>
<dbReference type="SMART" id="SM00866">
    <property type="entry name" value="UTRA"/>
    <property type="match status" value="1"/>
</dbReference>
<proteinExistence type="predicted"/>
<feature type="domain" description="UbiC transcription regulator-associated" evidence="1">
    <location>
        <begin position="28"/>
        <end position="169"/>
    </location>
</feature>